<organism evidence="2 3">
    <name type="scientific">Drosophila navojoa</name>
    <name type="common">Fruit fly</name>
    <dbReference type="NCBI Taxonomy" id="7232"/>
    <lineage>
        <taxon>Eukaryota</taxon>
        <taxon>Metazoa</taxon>
        <taxon>Ecdysozoa</taxon>
        <taxon>Arthropoda</taxon>
        <taxon>Hexapoda</taxon>
        <taxon>Insecta</taxon>
        <taxon>Pterygota</taxon>
        <taxon>Neoptera</taxon>
        <taxon>Endopterygota</taxon>
        <taxon>Diptera</taxon>
        <taxon>Brachycera</taxon>
        <taxon>Muscomorpha</taxon>
        <taxon>Ephydroidea</taxon>
        <taxon>Drosophilidae</taxon>
        <taxon>Drosophila</taxon>
    </lineage>
</organism>
<evidence type="ECO:0000313" key="3">
    <source>
        <dbReference type="Proteomes" id="UP000295192"/>
    </source>
</evidence>
<dbReference type="OrthoDB" id="6624851at2759"/>
<name>A0A484BNB0_DRONA</name>
<dbReference type="Proteomes" id="UP000295192">
    <property type="component" value="Unassembled WGS sequence"/>
</dbReference>
<evidence type="ECO:0000313" key="2">
    <source>
        <dbReference type="EMBL" id="TDG50309.1"/>
    </source>
</evidence>
<sequence length="319" mass="36993">MVPSPPVPNLLYMFDFVIDDLVIIRKNHCAPEEYSTCVEFTFRSNLYINLCDREYGGCIDPKQARCAKCCIFPLDKPVTDEDRLLIHVYKKRTDRCKFLIGMTEMVVKPLFDEIDKTFEAQNTDWLIKRQDGLKGLPTLKGSNRDMMDRCECFNAGFRRREQLCPNYVVVKRMLPLFNLCNQQTGNMVLLLRLLCHGPTIVSQLHLVGNKFVPVEQPPDQHPCYILPEEREGNFPTTGYRYFSCNLDKLCPCDTCEDEFDRDCPTVPCMNKCKRIVEEYKPCGICGDVPLLPTRFVSRENLLAKRKCKKKPTQKRCCKT</sequence>
<gene>
    <name evidence="2" type="ORF">AWZ03_003214</name>
</gene>
<dbReference type="KEGG" id="dnv:108651962"/>
<dbReference type="EMBL" id="LSRL02000016">
    <property type="protein sequence ID" value="TDG50309.1"/>
    <property type="molecule type" value="Genomic_DNA"/>
</dbReference>
<proteinExistence type="predicted"/>
<feature type="domain" description="Transcriptional cofactor Bfc" evidence="1">
    <location>
        <begin position="122"/>
        <end position="198"/>
    </location>
</feature>
<evidence type="ECO:0000259" key="1">
    <source>
        <dbReference type="Pfam" id="PF22576"/>
    </source>
</evidence>
<reference evidence="2 3" key="1">
    <citation type="journal article" date="2019" name="J. Hered.">
        <title>An Improved Genome Assembly for Drosophila navojoa, the Basal Species in the mojavensis Cluster.</title>
        <authorList>
            <person name="Vanderlinde T."/>
            <person name="Dupim E.G."/>
            <person name="Nazario-Yepiz N.O."/>
            <person name="Carvalho A.B."/>
        </authorList>
    </citation>
    <scope>NUCLEOTIDE SEQUENCE [LARGE SCALE GENOMIC DNA]</scope>
    <source>
        <strain evidence="2">Navoj_Jal97</strain>
        <tissue evidence="2">Whole organism</tissue>
    </source>
</reference>
<keyword evidence="3" id="KW-1185">Reference proteome</keyword>
<dbReference type="Pfam" id="PF22576">
    <property type="entry name" value="Bfc"/>
    <property type="match status" value="1"/>
</dbReference>
<dbReference type="InterPro" id="IPR054459">
    <property type="entry name" value="Bfc_dom"/>
</dbReference>
<dbReference type="OMA" id="RTDRCKF"/>
<accession>A0A484BNB0</accession>
<dbReference type="AlphaFoldDB" id="A0A484BNB0"/>
<protein>
    <recommendedName>
        <fullName evidence="1">Transcriptional cofactor Bfc domain-containing protein</fullName>
    </recommendedName>
</protein>
<comment type="caution">
    <text evidence="2">The sequence shown here is derived from an EMBL/GenBank/DDBJ whole genome shotgun (WGS) entry which is preliminary data.</text>
</comment>